<evidence type="ECO:0000313" key="1">
    <source>
        <dbReference type="EMBL" id="BCK80270.1"/>
    </source>
</evidence>
<reference evidence="1" key="1">
    <citation type="submission" date="2020-09" db="EMBL/GenBank/DDBJ databases">
        <title>New species isolated from human feces.</title>
        <authorList>
            <person name="Kitahara M."/>
            <person name="Shigeno Y."/>
            <person name="Shime M."/>
            <person name="Matsumoto Y."/>
            <person name="Nakamura S."/>
            <person name="Motooka D."/>
            <person name="Fukuoka S."/>
            <person name="Nishikawa H."/>
            <person name="Benno Y."/>
        </authorList>
    </citation>
    <scope>NUCLEOTIDE SEQUENCE</scope>
    <source>
        <strain evidence="1">MM50</strain>
    </source>
</reference>
<keyword evidence="2" id="KW-1185">Reference proteome</keyword>
<sequence>MKKYLYLLAGLAAGFVLVFMGTAICQYLHLTQSGYVRYDDSVEVVYQQVAEYAGVDPATLSIHAKRQVGDDIFVLWKTPDRTEVSMTQLRQASFGGHTYLCPEAGLLARTDDDPTRRYGRSPAIDKMLTTTGDPARTLLVLSGDVSDLQGGRLTLDYRLSSAISQTSGIPEQDHCPESFSVELSGPYVLIPLWLSGVPEGLYGTLYDADGQVVDTF</sequence>
<dbReference type="Proteomes" id="UP000681035">
    <property type="component" value="Chromosome"/>
</dbReference>
<dbReference type="KEGG" id="vcop:MM50RIKEN_00330"/>
<dbReference type="RefSeq" id="WP_213541252.1">
    <property type="nucleotide sequence ID" value="NZ_AP023418.1"/>
</dbReference>
<organism evidence="1 2">
    <name type="scientific">Vescimonas coprocola</name>
    <dbReference type="NCBI Taxonomy" id="2714355"/>
    <lineage>
        <taxon>Bacteria</taxon>
        <taxon>Bacillati</taxon>
        <taxon>Bacillota</taxon>
        <taxon>Clostridia</taxon>
        <taxon>Eubacteriales</taxon>
        <taxon>Oscillospiraceae</taxon>
        <taxon>Vescimonas</taxon>
    </lineage>
</organism>
<dbReference type="AlphaFoldDB" id="A0A810PX82"/>
<gene>
    <name evidence="1" type="ORF">MM50RIKEN_00330</name>
</gene>
<accession>A0A810PX82</accession>
<dbReference type="EMBL" id="AP023418">
    <property type="protein sequence ID" value="BCK80270.1"/>
    <property type="molecule type" value="Genomic_DNA"/>
</dbReference>
<evidence type="ECO:0000313" key="2">
    <source>
        <dbReference type="Proteomes" id="UP000681035"/>
    </source>
</evidence>
<protein>
    <submittedName>
        <fullName evidence="1">Uncharacterized protein</fullName>
    </submittedName>
</protein>
<proteinExistence type="predicted"/>
<name>A0A810PX82_9FIRM</name>